<feature type="compositionally biased region" description="Basic and acidic residues" evidence="1">
    <location>
        <begin position="196"/>
        <end position="205"/>
    </location>
</feature>
<proteinExistence type="predicted"/>
<accession>A0A8T1V9M3</accession>
<name>A0A8T1V9M3_9STRA</name>
<dbReference type="OrthoDB" id="168427at2759"/>
<evidence type="ECO:0000313" key="3">
    <source>
        <dbReference type="EMBL" id="KAG7377992.1"/>
    </source>
</evidence>
<sequence length="392" mass="42443">MALHRKQRGVVDTGPQFVRIPTSGGRAVGFSLHETHPRAQRVYAKRYAAGDRSRNKISSLQLRACFVLCVLLYFGAIYFADDIASIGRVVGSEQNSQNFFVHSLRPRGGGNMRVGRAVDAKKAEVTTVPALTTAALDGADQQQLEQDDPPTEEPALETESPRAEVATAEMEEEARATEPLGAQVGQPETEAVAKAIRQDEKKALDDAPGDAVHPDDQGEGIPADQTADAEPTHPAVDKPIEQAALISGQLVESNDEHHEARGREQEDPIASAFPQNAITARDQPHPTAPGRHPEKEGNADAVPAASPSRIKEKQHIHGNVDRKPEHPERQANRNQKLSEEIKLVDELQGGAHHLTEMTEDKQQEGGEQYQPAETTTPAATSALAKAEHISNI</sequence>
<feature type="compositionally biased region" description="Basic and acidic residues" evidence="1">
    <location>
        <begin position="353"/>
        <end position="364"/>
    </location>
</feature>
<feature type="region of interest" description="Disordered" evidence="1">
    <location>
        <begin position="135"/>
        <end position="392"/>
    </location>
</feature>
<feature type="compositionally biased region" description="Acidic residues" evidence="1">
    <location>
        <begin position="145"/>
        <end position="156"/>
    </location>
</feature>
<dbReference type="AlphaFoldDB" id="A0A8T1V9M3"/>
<feature type="compositionally biased region" description="Basic and acidic residues" evidence="1">
    <location>
        <begin position="309"/>
        <end position="345"/>
    </location>
</feature>
<dbReference type="Proteomes" id="UP000694044">
    <property type="component" value="Unassembled WGS sequence"/>
</dbReference>
<feature type="compositionally biased region" description="Low complexity" evidence="1">
    <location>
        <begin position="372"/>
        <end position="384"/>
    </location>
</feature>
<keyword evidence="4" id="KW-1185">Reference proteome</keyword>
<reference evidence="3" key="1">
    <citation type="submission" date="2021-02" db="EMBL/GenBank/DDBJ databases">
        <authorList>
            <person name="Palmer J.M."/>
        </authorList>
    </citation>
    <scope>NUCLEOTIDE SEQUENCE</scope>
    <source>
        <strain evidence="3">SCRP734</strain>
    </source>
</reference>
<organism evidence="3 4">
    <name type="scientific">Phytophthora pseudosyringae</name>
    <dbReference type="NCBI Taxonomy" id="221518"/>
    <lineage>
        <taxon>Eukaryota</taxon>
        <taxon>Sar</taxon>
        <taxon>Stramenopiles</taxon>
        <taxon>Oomycota</taxon>
        <taxon>Peronosporomycetes</taxon>
        <taxon>Peronosporales</taxon>
        <taxon>Peronosporaceae</taxon>
        <taxon>Phytophthora</taxon>
    </lineage>
</organism>
<evidence type="ECO:0000256" key="2">
    <source>
        <dbReference type="SAM" id="Phobius"/>
    </source>
</evidence>
<keyword evidence="2" id="KW-0472">Membrane</keyword>
<evidence type="ECO:0008006" key="5">
    <source>
        <dbReference type="Google" id="ProtNLM"/>
    </source>
</evidence>
<keyword evidence="2" id="KW-0812">Transmembrane</keyword>
<evidence type="ECO:0000313" key="4">
    <source>
        <dbReference type="Proteomes" id="UP000694044"/>
    </source>
</evidence>
<feature type="compositionally biased region" description="Basic and acidic residues" evidence="1">
    <location>
        <begin position="254"/>
        <end position="266"/>
    </location>
</feature>
<protein>
    <recommendedName>
        <fullName evidence="5">Transmembrane protein</fullName>
    </recommendedName>
</protein>
<dbReference type="EMBL" id="JAGDFM010000462">
    <property type="protein sequence ID" value="KAG7377992.1"/>
    <property type="molecule type" value="Genomic_DNA"/>
</dbReference>
<feature type="transmembrane region" description="Helical" evidence="2">
    <location>
        <begin position="62"/>
        <end position="80"/>
    </location>
</feature>
<keyword evidence="2" id="KW-1133">Transmembrane helix</keyword>
<evidence type="ECO:0000256" key="1">
    <source>
        <dbReference type="SAM" id="MobiDB-lite"/>
    </source>
</evidence>
<gene>
    <name evidence="3" type="ORF">PHYPSEUDO_010702</name>
</gene>
<comment type="caution">
    <text evidence="3">The sequence shown here is derived from an EMBL/GenBank/DDBJ whole genome shotgun (WGS) entry which is preliminary data.</text>
</comment>